<dbReference type="EMBL" id="JBHDIY010000004">
    <property type="protein sequence ID" value="MFL4472291.1"/>
    <property type="molecule type" value="Genomic_DNA"/>
</dbReference>
<dbReference type="SUPFAM" id="SSF53335">
    <property type="entry name" value="S-adenosyl-L-methionine-dependent methyltransferases"/>
    <property type="match status" value="1"/>
</dbReference>
<reference evidence="1 2" key="1">
    <citation type="submission" date="2024-08" db="EMBL/GenBank/DDBJ databases">
        <title>Tateyamaria sp. nov., isolated from marine algae.</title>
        <authorList>
            <person name="Choi B.J."/>
            <person name="Kim J.M."/>
            <person name="Lee J.K."/>
            <person name="Choi D.G."/>
            <person name="Bayburt H."/>
            <person name="Baek J.H."/>
            <person name="Han D.M."/>
            <person name="Jeon C.O."/>
        </authorList>
    </citation>
    <scope>NUCLEOTIDE SEQUENCE [LARGE SCALE GENOMIC DNA]</scope>
    <source>
        <strain evidence="1 2">KMU-156</strain>
    </source>
</reference>
<gene>
    <name evidence="1" type="ORF">ACERZ8_21295</name>
</gene>
<protein>
    <submittedName>
        <fullName evidence="1">Uncharacterized protein</fullName>
    </submittedName>
</protein>
<name>A0ABW8UYP7_9RHOB</name>
<dbReference type="RefSeq" id="WP_407594451.1">
    <property type="nucleotide sequence ID" value="NZ_JBHDIY010000004.1"/>
</dbReference>
<accession>A0ABW8UYP7</accession>
<comment type="caution">
    <text evidence="1">The sequence shown here is derived from an EMBL/GenBank/DDBJ whole genome shotgun (WGS) entry which is preliminary data.</text>
</comment>
<evidence type="ECO:0000313" key="2">
    <source>
        <dbReference type="Proteomes" id="UP001627408"/>
    </source>
</evidence>
<dbReference type="InterPro" id="IPR029063">
    <property type="entry name" value="SAM-dependent_MTases_sf"/>
</dbReference>
<organism evidence="1 2">
    <name type="scientific">Tateyamaria armeniaca</name>
    <dbReference type="NCBI Taxonomy" id="2518930"/>
    <lineage>
        <taxon>Bacteria</taxon>
        <taxon>Pseudomonadati</taxon>
        <taxon>Pseudomonadota</taxon>
        <taxon>Alphaproteobacteria</taxon>
        <taxon>Rhodobacterales</taxon>
        <taxon>Roseobacteraceae</taxon>
        <taxon>Tateyamaria</taxon>
    </lineage>
</organism>
<sequence>MADAEAVNATKLRTYPEVGAGGFTRIDGTIEFFARIAALTEPDHVVLDLGAGRGANFQEDPAPYRRALLSHRDRCARVIGVDVDPVVKTNPSLQVKHTS</sequence>
<proteinExistence type="predicted"/>
<dbReference type="Proteomes" id="UP001627408">
    <property type="component" value="Unassembled WGS sequence"/>
</dbReference>
<evidence type="ECO:0000313" key="1">
    <source>
        <dbReference type="EMBL" id="MFL4472291.1"/>
    </source>
</evidence>
<keyword evidence="2" id="KW-1185">Reference proteome</keyword>